<sequence length="153" mass="17309">MQVAFYKGRKRLFNRLVSWWLRGPYSHCELVVRIDGAGQASCLSSSFVDGGVRLKCMWLNPEHWDVVPLPGYVSPSVAYQWAYDHAGAGYDVLGLIGFVWRPQRGAPRRWFCSEAVAAVLGYPEPWRFDPMTLWAALAGRTQQHNNITEGVHA</sequence>
<keyword evidence="2" id="KW-1185">Reference proteome</keyword>
<dbReference type="EMBL" id="BAABEX010000015">
    <property type="protein sequence ID" value="GAA4425762.1"/>
    <property type="molecule type" value="Genomic_DNA"/>
</dbReference>
<dbReference type="Proteomes" id="UP001501788">
    <property type="component" value="Unassembled WGS sequence"/>
</dbReference>
<dbReference type="InterPro" id="IPR038765">
    <property type="entry name" value="Papain-like_cys_pep_sf"/>
</dbReference>
<protein>
    <recommendedName>
        <fullName evidence="3">Enoyl-CoA hydratase</fullName>
    </recommendedName>
</protein>
<gene>
    <name evidence="1" type="ORF">GCM10023090_21110</name>
</gene>
<comment type="caution">
    <text evidence="1">The sequence shown here is derived from an EMBL/GenBank/DDBJ whole genome shotgun (WGS) entry which is preliminary data.</text>
</comment>
<evidence type="ECO:0008006" key="3">
    <source>
        <dbReference type="Google" id="ProtNLM"/>
    </source>
</evidence>
<organism evidence="1 2">
    <name type="scientific">Acidovorax lacteus</name>
    <dbReference type="NCBI Taxonomy" id="1924988"/>
    <lineage>
        <taxon>Bacteria</taxon>
        <taxon>Pseudomonadati</taxon>
        <taxon>Pseudomonadota</taxon>
        <taxon>Betaproteobacteria</taxon>
        <taxon>Burkholderiales</taxon>
        <taxon>Comamonadaceae</taxon>
        <taxon>Acidovorax</taxon>
    </lineage>
</organism>
<proteinExistence type="predicted"/>
<dbReference type="RefSeq" id="WP_345064523.1">
    <property type="nucleotide sequence ID" value="NZ_BAABEX010000015.1"/>
</dbReference>
<dbReference type="SUPFAM" id="SSF54001">
    <property type="entry name" value="Cysteine proteinases"/>
    <property type="match status" value="1"/>
</dbReference>
<evidence type="ECO:0000313" key="1">
    <source>
        <dbReference type="EMBL" id="GAA4425762.1"/>
    </source>
</evidence>
<reference evidence="2" key="1">
    <citation type="journal article" date="2019" name="Int. J. Syst. Evol. Microbiol.">
        <title>The Global Catalogue of Microorganisms (GCM) 10K type strain sequencing project: providing services to taxonomists for standard genome sequencing and annotation.</title>
        <authorList>
            <consortium name="The Broad Institute Genomics Platform"/>
            <consortium name="The Broad Institute Genome Sequencing Center for Infectious Disease"/>
            <person name="Wu L."/>
            <person name="Ma J."/>
        </authorList>
    </citation>
    <scope>NUCLEOTIDE SEQUENCE [LARGE SCALE GENOMIC DNA]</scope>
    <source>
        <strain evidence="2">JCM 31890</strain>
    </source>
</reference>
<accession>A0ABP8LC65</accession>
<name>A0ABP8LC65_9BURK</name>
<dbReference type="Gene3D" id="3.90.1720.10">
    <property type="entry name" value="endopeptidase domain like (from Nostoc punctiforme)"/>
    <property type="match status" value="1"/>
</dbReference>
<evidence type="ECO:0000313" key="2">
    <source>
        <dbReference type="Proteomes" id="UP001501788"/>
    </source>
</evidence>